<dbReference type="NCBIfam" id="NF001183">
    <property type="entry name" value="PRK00155.1-3"/>
    <property type="match status" value="1"/>
</dbReference>
<evidence type="ECO:0000256" key="1">
    <source>
        <dbReference type="ARBA" id="ARBA00022679"/>
    </source>
</evidence>
<evidence type="ECO:0000313" key="3">
    <source>
        <dbReference type="EMBL" id="UEL46049.1"/>
    </source>
</evidence>
<dbReference type="AlphaFoldDB" id="A0AAX2ZA04"/>
<gene>
    <name evidence="3" type="ORF">JW646_10250</name>
</gene>
<dbReference type="SUPFAM" id="SSF53448">
    <property type="entry name" value="Nucleotide-diphospho-sugar transferases"/>
    <property type="match status" value="1"/>
</dbReference>
<accession>A0AAX2ZA04</accession>
<name>A0AAX2ZA04_9FIRM</name>
<dbReference type="Proteomes" id="UP001198983">
    <property type="component" value="Chromosome"/>
</dbReference>
<reference evidence="3 4" key="1">
    <citation type="journal article" date="2023" name="Int. J. Syst. Evol. Microbiol.">
        <title>Terrisporobacter hibernicus sp. nov., isolated from bovine faeces in Northern Ireland.</title>
        <authorList>
            <person name="Mitchell M."/>
            <person name="Nguyen S.V."/>
            <person name="Connor M."/>
            <person name="Fairley D.J."/>
            <person name="Donoghue O."/>
            <person name="Marshall H."/>
            <person name="Koolman L."/>
            <person name="McMullan G."/>
            <person name="Schaffer K.E."/>
            <person name="McGrath J.W."/>
            <person name="Fanning S."/>
        </authorList>
    </citation>
    <scope>NUCLEOTIDE SEQUENCE [LARGE SCALE GENOMIC DNA]</scope>
    <source>
        <strain evidence="3 4">MCA3</strain>
    </source>
</reference>
<organism evidence="3 4">
    <name type="scientific">Terrisporobacter hibernicus</name>
    <dbReference type="NCBI Taxonomy" id="2813371"/>
    <lineage>
        <taxon>Bacteria</taxon>
        <taxon>Bacillati</taxon>
        <taxon>Bacillota</taxon>
        <taxon>Clostridia</taxon>
        <taxon>Peptostreptococcales</taxon>
        <taxon>Peptostreptococcaceae</taxon>
        <taxon>Terrisporobacter</taxon>
    </lineage>
</organism>
<evidence type="ECO:0000256" key="2">
    <source>
        <dbReference type="ARBA" id="ARBA00022695"/>
    </source>
</evidence>
<dbReference type="InterPro" id="IPR034683">
    <property type="entry name" value="IspD/TarI"/>
</dbReference>
<dbReference type="EMBL" id="CP081135">
    <property type="protein sequence ID" value="UEL46049.1"/>
    <property type="molecule type" value="Genomic_DNA"/>
</dbReference>
<dbReference type="GO" id="GO:0005829">
    <property type="term" value="C:cytosol"/>
    <property type="evidence" value="ECO:0007669"/>
    <property type="project" value="TreeGrafter"/>
</dbReference>
<keyword evidence="2 3" id="KW-0548">Nucleotidyltransferase</keyword>
<dbReference type="PANTHER" id="PTHR43015">
    <property type="entry name" value="D-RIBITOL-5-PHOSPHATE CYTIDYLYLTRANSFERASE"/>
    <property type="match status" value="1"/>
</dbReference>
<sequence>MISAVIFAGGVGSRMKYSDIPKQFIEVEGKPIIIHTLEKFDNHPQIDKIVVACLENWIQILEWEIQKYNLEKVISIVKGGSNGHESIHNGLAELEKNSSKDDIVLICDGVRPMITEQLITNCIEETKKYGTAVPVTPSIDSVLESNDGVFCNKNYERNTMYITQAPQGYYMEKIMWAHDEAKKRNIDAPTSSSELLIELGEKVHLFIGERQNIKVTTPEDLYTLRSSYYYDHYKSFAKEELKFGL</sequence>
<proteinExistence type="predicted"/>
<dbReference type="Gene3D" id="3.90.550.10">
    <property type="entry name" value="Spore Coat Polysaccharide Biosynthesis Protein SpsA, Chain A"/>
    <property type="match status" value="1"/>
</dbReference>
<dbReference type="RefSeq" id="WP_148558462.1">
    <property type="nucleotide sequence ID" value="NZ_CP081135.1"/>
</dbReference>
<protein>
    <submittedName>
        <fullName evidence="3">2-C-methyl-D-erythritol 4-phosphate cytidylyltransferase</fullName>
    </submittedName>
</protein>
<keyword evidence="4" id="KW-1185">Reference proteome</keyword>
<evidence type="ECO:0000313" key="4">
    <source>
        <dbReference type="Proteomes" id="UP001198983"/>
    </source>
</evidence>
<dbReference type="GO" id="GO:0050518">
    <property type="term" value="F:2-C-methyl-D-erythritol 4-phosphate cytidylyltransferase activity"/>
    <property type="evidence" value="ECO:0007669"/>
    <property type="project" value="UniProtKB-ARBA"/>
</dbReference>
<dbReference type="Pfam" id="PF01128">
    <property type="entry name" value="IspD"/>
    <property type="match status" value="1"/>
</dbReference>
<dbReference type="KEGG" id="tem:JW646_10250"/>
<dbReference type="PANTHER" id="PTHR43015:SF1">
    <property type="entry name" value="D-RIBITOL-5-PHOSPHATE CYTIDYLYLTRANSFERASE"/>
    <property type="match status" value="1"/>
</dbReference>
<dbReference type="CDD" id="cd02516">
    <property type="entry name" value="CDP-ME_synthetase"/>
    <property type="match status" value="1"/>
</dbReference>
<dbReference type="InterPro" id="IPR029044">
    <property type="entry name" value="Nucleotide-diphossugar_trans"/>
</dbReference>
<dbReference type="FunFam" id="3.90.550.10:FF:000003">
    <property type="entry name" value="2-C-methyl-D-erythritol 4-phosphate cytidylyltransferase"/>
    <property type="match status" value="1"/>
</dbReference>
<keyword evidence="1" id="KW-0808">Transferase</keyword>